<dbReference type="PANTHER" id="PTHR30627">
    <property type="entry name" value="PEPTIDOGLYCAN D,D-TRANSPEPTIDASE"/>
    <property type="match status" value="1"/>
</dbReference>
<dbReference type="Pfam" id="PF00905">
    <property type="entry name" value="Transpeptidase"/>
    <property type="match status" value="1"/>
</dbReference>
<dbReference type="InterPro" id="IPR036138">
    <property type="entry name" value="PBP_dimer_sf"/>
</dbReference>
<dbReference type="InterPro" id="IPR005311">
    <property type="entry name" value="PBP_dimer"/>
</dbReference>
<dbReference type="Proteomes" id="UP000824151">
    <property type="component" value="Unassembled WGS sequence"/>
</dbReference>
<dbReference type="SUPFAM" id="SSF56519">
    <property type="entry name" value="Penicillin binding protein dimerisation domain"/>
    <property type="match status" value="1"/>
</dbReference>
<feature type="domain" description="Penicillin-binding protein transpeptidase" evidence="11">
    <location>
        <begin position="372"/>
        <end position="430"/>
    </location>
</feature>
<sequence length="431" mass="45580">MCASRSSLTASPPATRRLLGLRLTATGLVAALALSGCADTGPEPVEDTAETLAQALSSGNFEDVTFASGDRESLTEAAEKLHEPFEGVTPEVSLGEVEVDEPPEESPRPVTAKVQFEHVWDLDEIGIEEDDWTYTTEADLVYDEDASSWNFEGDAEALLPDYTGQEDVGMVRVAADRGRIMDGNDRAMVYNRDVVRIGIDKSELDADDDDAVSSAARQLADVVEIDPDDYAAQVLDFGDEAFVEAIVHRTDSDSITAGDIAEIPGAVAREDTLPLADSPDFAPLLLGRVGPVTAENLEDDPDLVVGDTVGTSGLQAAYESTLRGEPGVSIHMNGETLFSVESESGDDIATTLIPGLQDAAQDIVDDQDTTASIVAIRPSDGSIMAAASHSPDESFVETGTQAMYAPGSTFKVVSALAMLREGTSPDDTVNC</sequence>
<dbReference type="SUPFAM" id="SSF56601">
    <property type="entry name" value="beta-lactamase/transpeptidase-like"/>
    <property type="match status" value="1"/>
</dbReference>
<comment type="catalytic activity">
    <reaction evidence="9">
        <text>a beta-lactam + H2O = a substituted beta-amino acid</text>
        <dbReference type="Rhea" id="RHEA:20401"/>
        <dbReference type="ChEBI" id="CHEBI:15377"/>
        <dbReference type="ChEBI" id="CHEBI:35627"/>
        <dbReference type="ChEBI" id="CHEBI:140347"/>
        <dbReference type="EC" id="3.5.2.6"/>
    </reaction>
</comment>
<dbReference type="EC" id="3.5.2.6" evidence="4 9"/>
<accession>A0A9D2A7X6</accession>
<evidence type="ECO:0000256" key="3">
    <source>
        <dbReference type="ARBA" id="ARBA00007898"/>
    </source>
</evidence>
<dbReference type="Gene3D" id="3.40.710.10">
    <property type="entry name" value="DD-peptidase/beta-lactamase superfamily"/>
    <property type="match status" value="1"/>
</dbReference>
<evidence type="ECO:0000256" key="7">
    <source>
        <dbReference type="ARBA" id="ARBA00023136"/>
    </source>
</evidence>
<dbReference type="Gene3D" id="3.90.1310.10">
    <property type="entry name" value="Penicillin-binding protein 2a (Domain 2)"/>
    <property type="match status" value="1"/>
</dbReference>
<evidence type="ECO:0000313" key="14">
    <source>
        <dbReference type="Proteomes" id="UP000824151"/>
    </source>
</evidence>
<keyword evidence="6 9" id="KW-0378">Hydrolase</keyword>
<keyword evidence="5 10" id="KW-0732">Signal</keyword>
<dbReference type="Pfam" id="PF03717">
    <property type="entry name" value="PBP_dimer"/>
    <property type="match status" value="1"/>
</dbReference>
<evidence type="ECO:0000259" key="11">
    <source>
        <dbReference type="Pfam" id="PF00905"/>
    </source>
</evidence>
<feature type="non-terminal residue" evidence="13">
    <location>
        <position position="431"/>
    </location>
</feature>
<feature type="signal peptide" evidence="10">
    <location>
        <begin position="1"/>
        <end position="38"/>
    </location>
</feature>
<evidence type="ECO:0000313" key="13">
    <source>
        <dbReference type="EMBL" id="HIX00324.1"/>
    </source>
</evidence>
<comment type="similarity">
    <text evidence="3 9">Belongs to the class-D beta-lactamase family.</text>
</comment>
<dbReference type="EMBL" id="DXGD01000344">
    <property type="protein sequence ID" value="HIX00324.1"/>
    <property type="molecule type" value="Genomic_DNA"/>
</dbReference>
<comment type="subcellular location">
    <subcellularLocation>
        <location evidence="1">Membrane</location>
    </subcellularLocation>
</comment>
<evidence type="ECO:0000256" key="10">
    <source>
        <dbReference type="SAM" id="SignalP"/>
    </source>
</evidence>
<dbReference type="GO" id="GO:0005886">
    <property type="term" value="C:plasma membrane"/>
    <property type="evidence" value="ECO:0007669"/>
    <property type="project" value="TreeGrafter"/>
</dbReference>
<dbReference type="InterPro" id="IPR001460">
    <property type="entry name" value="PCN-bd_Tpept"/>
</dbReference>
<dbReference type="GO" id="GO:0008800">
    <property type="term" value="F:beta-lactamase activity"/>
    <property type="evidence" value="ECO:0007669"/>
    <property type="project" value="UniProtKB-UniRule"/>
</dbReference>
<keyword evidence="8 9" id="KW-0046">Antibiotic resistance</keyword>
<organism evidence="13 14">
    <name type="scientific">Candidatus Nesterenkonia stercoripullorum</name>
    <dbReference type="NCBI Taxonomy" id="2838701"/>
    <lineage>
        <taxon>Bacteria</taxon>
        <taxon>Bacillati</taxon>
        <taxon>Actinomycetota</taxon>
        <taxon>Actinomycetes</taxon>
        <taxon>Micrococcales</taxon>
        <taxon>Micrococcaceae</taxon>
        <taxon>Nesterenkonia</taxon>
    </lineage>
</organism>
<dbReference type="InterPro" id="IPR002137">
    <property type="entry name" value="Beta-lactam_class-D_AS"/>
</dbReference>
<evidence type="ECO:0000256" key="5">
    <source>
        <dbReference type="ARBA" id="ARBA00022729"/>
    </source>
</evidence>
<dbReference type="GO" id="GO:0017001">
    <property type="term" value="P:antibiotic catabolic process"/>
    <property type="evidence" value="ECO:0007669"/>
    <property type="project" value="InterPro"/>
</dbReference>
<evidence type="ECO:0000256" key="9">
    <source>
        <dbReference type="RuleBase" id="RU361140"/>
    </source>
</evidence>
<reference evidence="13" key="1">
    <citation type="journal article" date="2021" name="PeerJ">
        <title>Extensive microbial diversity within the chicken gut microbiome revealed by metagenomics and culture.</title>
        <authorList>
            <person name="Gilroy R."/>
            <person name="Ravi A."/>
            <person name="Getino M."/>
            <person name="Pursley I."/>
            <person name="Horton D.L."/>
            <person name="Alikhan N.F."/>
            <person name="Baker D."/>
            <person name="Gharbi K."/>
            <person name="Hall N."/>
            <person name="Watson M."/>
            <person name="Adriaenssens E.M."/>
            <person name="Foster-Nyarko E."/>
            <person name="Jarju S."/>
            <person name="Secka A."/>
            <person name="Antonio M."/>
            <person name="Oren A."/>
            <person name="Chaudhuri R.R."/>
            <person name="La Ragione R."/>
            <person name="Hildebrand F."/>
            <person name="Pallen M.J."/>
        </authorList>
    </citation>
    <scope>NUCLEOTIDE SEQUENCE</scope>
    <source>
        <strain evidence="13">ChiHejej3B27-3195</strain>
    </source>
</reference>
<name>A0A9D2A7X6_9MICC</name>
<proteinExistence type="inferred from homology"/>
<dbReference type="GO" id="GO:0071555">
    <property type="term" value="P:cell wall organization"/>
    <property type="evidence" value="ECO:0007669"/>
    <property type="project" value="TreeGrafter"/>
</dbReference>
<evidence type="ECO:0000256" key="4">
    <source>
        <dbReference type="ARBA" id="ARBA00012865"/>
    </source>
</evidence>
<keyword evidence="7" id="KW-0472">Membrane</keyword>
<evidence type="ECO:0000256" key="2">
    <source>
        <dbReference type="ARBA" id="ARBA00007171"/>
    </source>
</evidence>
<dbReference type="InterPro" id="IPR012338">
    <property type="entry name" value="Beta-lactam/transpept-like"/>
</dbReference>
<feature type="domain" description="Penicillin-binding protein dimerisation" evidence="12">
    <location>
        <begin position="173"/>
        <end position="330"/>
    </location>
</feature>
<dbReference type="InterPro" id="IPR050515">
    <property type="entry name" value="Beta-lactam/transpept"/>
</dbReference>
<evidence type="ECO:0000256" key="6">
    <source>
        <dbReference type="ARBA" id="ARBA00022801"/>
    </source>
</evidence>
<comment type="caution">
    <text evidence="13">The sequence shown here is derived from an EMBL/GenBank/DDBJ whole genome shotgun (WGS) entry which is preliminary data.</text>
</comment>
<evidence type="ECO:0000256" key="1">
    <source>
        <dbReference type="ARBA" id="ARBA00004370"/>
    </source>
</evidence>
<dbReference type="GO" id="GO:0008658">
    <property type="term" value="F:penicillin binding"/>
    <property type="evidence" value="ECO:0007669"/>
    <property type="project" value="InterPro"/>
</dbReference>
<evidence type="ECO:0000259" key="12">
    <source>
        <dbReference type="Pfam" id="PF03717"/>
    </source>
</evidence>
<gene>
    <name evidence="13" type="ORF">H9871_09290</name>
</gene>
<protein>
    <recommendedName>
        <fullName evidence="4 9">Beta-lactamase</fullName>
        <ecNumber evidence="4 9">3.5.2.6</ecNumber>
    </recommendedName>
</protein>
<evidence type="ECO:0000256" key="8">
    <source>
        <dbReference type="ARBA" id="ARBA00023251"/>
    </source>
</evidence>
<dbReference type="AlphaFoldDB" id="A0A9D2A7X6"/>
<comment type="similarity">
    <text evidence="2">Belongs to the transpeptidase family.</text>
</comment>
<dbReference type="GO" id="GO:0046677">
    <property type="term" value="P:response to antibiotic"/>
    <property type="evidence" value="ECO:0007669"/>
    <property type="project" value="UniProtKB-UniRule"/>
</dbReference>
<feature type="chain" id="PRO_5039432989" description="Beta-lactamase" evidence="10">
    <location>
        <begin position="39"/>
        <end position="431"/>
    </location>
</feature>
<reference evidence="13" key="2">
    <citation type="submission" date="2021-04" db="EMBL/GenBank/DDBJ databases">
        <authorList>
            <person name="Gilroy R."/>
        </authorList>
    </citation>
    <scope>NUCLEOTIDE SEQUENCE</scope>
    <source>
        <strain evidence="13">ChiHejej3B27-3195</strain>
    </source>
</reference>
<dbReference type="PROSITE" id="PS00337">
    <property type="entry name" value="BETA_LACTAMASE_D"/>
    <property type="match status" value="1"/>
</dbReference>